<evidence type="ECO:0000256" key="1">
    <source>
        <dbReference type="PROSITE-ProRule" id="PRU00810"/>
    </source>
</evidence>
<dbReference type="GO" id="GO:0006355">
    <property type="term" value="P:regulation of DNA-templated transcription"/>
    <property type="evidence" value="ECO:0007669"/>
    <property type="project" value="InterPro"/>
</dbReference>
<dbReference type="InterPro" id="IPR003822">
    <property type="entry name" value="PAH"/>
</dbReference>
<evidence type="ECO:0000313" key="5">
    <source>
        <dbReference type="Proteomes" id="UP000283269"/>
    </source>
</evidence>
<dbReference type="GO" id="GO:0004674">
    <property type="term" value="F:protein serine/threonine kinase activity"/>
    <property type="evidence" value="ECO:0007669"/>
    <property type="project" value="TreeGrafter"/>
</dbReference>
<reference evidence="4 5" key="1">
    <citation type="journal article" date="2018" name="Evol. Lett.">
        <title>Horizontal gene cluster transfer increased hallucinogenic mushroom diversity.</title>
        <authorList>
            <person name="Reynolds H.T."/>
            <person name="Vijayakumar V."/>
            <person name="Gluck-Thaler E."/>
            <person name="Korotkin H.B."/>
            <person name="Matheny P.B."/>
            <person name="Slot J.C."/>
        </authorList>
    </citation>
    <scope>NUCLEOTIDE SEQUENCE [LARGE SCALE GENOMIC DNA]</scope>
    <source>
        <strain evidence="4 5">2631</strain>
    </source>
</reference>
<name>A0A409WMF8_PSICY</name>
<dbReference type="SUPFAM" id="SSF56112">
    <property type="entry name" value="Protein kinase-like (PK-like)"/>
    <property type="match status" value="1"/>
</dbReference>
<organism evidence="4 5">
    <name type="scientific">Psilocybe cyanescens</name>
    <dbReference type="NCBI Taxonomy" id="93625"/>
    <lineage>
        <taxon>Eukaryota</taxon>
        <taxon>Fungi</taxon>
        <taxon>Dikarya</taxon>
        <taxon>Basidiomycota</taxon>
        <taxon>Agaricomycotina</taxon>
        <taxon>Agaricomycetes</taxon>
        <taxon>Agaricomycetidae</taxon>
        <taxon>Agaricales</taxon>
        <taxon>Agaricineae</taxon>
        <taxon>Strophariaceae</taxon>
        <taxon>Psilocybe</taxon>
    </lineage>
</organism>
<dbReference type="InterPro" id="IPR051681">
    <property type="entry name" value="Ser/Thr_Kinases-Pseudokinases"/>
</dbReference>
<dbReference type="Pfam" id="PF00069">
    <property type="entry name" value="Pkinase"/>
    <property type="match status" value="1"/>
</dbReference>
<dbReference type="GO" id="GO:0005524">
    <property type="term" value="F:ATP binding"/>
    <property type="evidence" value="ECO:0007669"/>
    <property type="project" value="InterPro"/>
</dbReference>
<dbReference type="SMART" id="SM00220">
    <property type="entry name" value="S_TKc"/>
    <property type="match status" value="1"/>
</dbReference>
<accession>A0A409WMF8</accession>
<feature type="compositionally biased region" description="Low complexity" evidence="2">
    <location>
        <begin position="800"/>
        <end position="809"/>
    </location>
</feature>
<dbReference type="InterPro" id="IPR000719">
    <property type="entry name" value="Prot_kinase_dom"/>
</dbReference>
<proteinExistence type="predicted"/>
<evidence type="ECO:0000259" key="3">
    <source>
        <dbReference type="PROSITE" id="PS50011"/>
    </source>
</evidence>
<keyword evidence="5" id="KW-1185">Reference proteome</keyword>
<evidence type="ECO:0000313" key="4">
    <source>
        <dbReference type="EMBL" id="PPQ79705.1"/>
    </source>
</evidence>
<feature type="domain" description="Protein kinase" evidence="3">
    <location>
        <begin position="206"/>
        <end position="469"/>
    </location>
</feature>
<dbReference type="GO" id="GO:0005634">
    <property type="term" value="C:nucleus"/>
    <property type="evidence" value="ECO:0007669"/>
    <property type="project" value="UniProtKB-SubCell"/>
</dbReference>
<evidence type="ECO:0000256" key="2">
    <source>
        <dbReference type="SAM" id="MobiDB-lite"/>
    </source>
</evidence>
<dbReference type="PANTHER" id="PTHR44329">
    <property type="entry name" value="SERINE/THREONINE-PROTEIN KINASE TNNI3K-RELATED"/>
    <property type="match status" value="1"/>
</dbReference>
<feature type="region of interest" description="Disordered" evidence="2">
    <location>
        <begin position="786"/>
        <end position="816"/>
    </location>
</feature>
<sequence>MAAIDSNRALHKPSGQLQDAPDALVYLKLVRSLLQMDWSTLYSFLLQVQHWSRYQEPDVSRERDLHTRECVIEMAKILRFHPKLVSGLNALLPHGRLECSTAVEEVKFFVLVDSSGARILGTSYSEYPIEFTDQNLRKIVIFEECWAPFLKDNSDRDWLTCVSELLKFILDDPSTEPFCKRRAYRCLRELAILPPSTLIRNVEHASCPPTKEAGGGYADIYKGYVGNTRVCIRVLKPKKDPENMAKAGNFCTEVLVWSQLHHPNILPFWGASIDLFASTLCFVTPWIPNGNLMEYLKVNPDHDRYTSICEIVEGIKYLHEQDPPVAHRDIKGSNVLVRDDGVCYLADFGLSSIEEEHKLVQSSPSFKGTLNWAAPEVFYPPMSGERNHRAADVYALGCTIYEIYMGVPPHWGKLPLVVSKLVGSDAERPSLPPVGKWTNQELSLWWLVGLCWEANPQSRPDINLVKGYLRDTGDFKPSPMHEHSLHSVTDSAAQKDFGDILDQIKIWLEHELNLPTNLSPSQSKLVDDSLEVSEDNEAFYTPKRGPDWMMQMTAQTSRQPFGPLQLNTGGTQPATYANFQGLFTPDTPSMPLEALCLQREYVTTPEPSSTSFHQTISIPGTLTVLTPPSTPFRLRVHSFRDSVVAGKSPVIALRTEAQMFETQTNFSPPQLDTQVSMSKPMAAPFPSTPTHYERRPLNNDAQISQTSTAVLPYQPTAQAPVPKSKLPFLVINPAHRYMKLAGPRTYASSSSFCPSPLSESMPSIVRPTNCNPKFCIASRGQRFLDSATTPSVPEGSEPSRPTLRTPLRPNESSGLSLASSIVIVQDDHDDEYQMPRFRRGH</sequence>
<dbReference type="InParanoid" id="A0A409WMF8"/>
<protein>
    <recommendedName>
        <fullName evidence="3">Protein kinase domain-containing protein</fullName>
    </recommendedName>
</protein>
<dbReference type="PROSITE" id="PS51477">
    <property type="entry name" value="PAH"/>
    <property type="match status" value="1"/>
</dbReference>
<dbReference type="InterPro" id="IPR008271">
    <property type="entry name" value="Ser/Thr_kinase_AS"/>
</dbReference>
<dbReference type="OrthoDB" id="346907at2759"/>
<dbReference type="Proteomes" id="UP000283269">
    <property type="component" value="Unassembled WGS sequence"/>
</dbReference>
<dbReference type="InterPro" id="IPR011009">
    <property type="entry name" value="Kinase-like_dom_sf"/>
</dbReference>
<dbReference type="STRING" id="93625.A0A409WMF8"/>
<dbReference type="PROSITE" id="PS00108">
    <property type="entry name" value="PROTEIN_KINASE_ST"/>
    <property type="match status" value="1"/>
</dbReference>
<dbReference type="EMBL" id="NHYD01003368">
    <property type="protein sequence ID" value="PPQ79705.1"/>
    <property type="molecule type" value="Genomic_DNA"/>
</dbReference>
<dbReference type="PANTHER" id="PTHR44329:SF214">
    <property type="entry name" value="PROTEIN KINASE DOMAIN-CONTAINING PROTEIN"/>
    <property type="match status" value="1"/>
</dbReference>
<dbReference type="AlphaFoldDB" id="A0A409WMF8"/>
<dbReference type="PROSITE" id="PS50011">
    <property type="entry name" value="PROTEIN_KINASE_DOM"/>
    <property type="match status" value="1"/>
</dbReference>
<gene>
    <name evidence="4" type="ORF">CVT25_003278</name>
</gene>
<keyword evidence="1" id="KW-0539">Nucleus</keyword>
<comment type="subcellular location">
    <subcellularLocation>
        <location evidence="1">Nucleus</location>
    </subcellularLocation>
</comment>
<dbReference type="Gene3D" id="1.10.510.10">
    <property type="entry name" value="Transferase(Phosphotransferase) domain 1"/>
    <property type="match status" value="1"/>
</dbReference>
<comment type="caution">
    <text evidence="4">The sequence shown here is derived from an EMBL/GenBank/DDBJ whole genome shotgun (WGS) entry which is preliminary data.</text>
</comment>